<dbReference type="AlphaFoldDB" id="A0A058ZPG9"/>
<keyword evidence="3" id="KW-1185">Reference proteome</keyword>
<dbReference type="RefSeq" id="WP_035247275.1">
    <property type="nucleotide sequence ID" value="NZ_AQQY01000001.1"/>
</dbReference>
<protein>
    <submittedName>
        <fullName evidence="2">Uncharacterized protein</fullName>
    </submittedName>
</protein>
<organism evidence="2 3">
    <name type="scientific">Actibacterium atlanticum</name>
    <dbReference type="NCBI Taxonomy" id="1461693"/>
    <lineage>
        <taxon>Bacteria</taxon>
        <taxon>Pseudomonadati</taxon>
        <taxon>Pseudomonadota</taxon>
        <taxon>Alphaproteobacteria</taxon>
        <taxon>Rhodobacterales</taxon>
        <taxon>Roseobacteraceae</taxon>
        <taxon>Actibacterium</taxon>
    </lineage>
</organism>
<comment type="caution">
    <text evidence="2">The sequence shown here is derived from an EMBL/GenBank/DDBJ whole genome shotgun (WGS) entry which is preliminary data.</text>
</comment>
<dbReference type="Proteomes" id="UP000024836">
    <property type="component" value="Unassembled WGS sequence"/>
</dbReference>
<evidence type="ECO:0000256" key="1">
    <source>
        <dbReference type="SAM" id="SignalP"/>
    </source>
</evidence>
<evidence type="ECO:0000313" key="3">
    <source>
        <dbReference type="Proteomes" id="UP000024836"/>
    </source>
</evidence>
<evidence type="ECO:0000313" key="2">
    <source>
        <dbReference type="EMBL" id="KCV83473.1"/>
    </source>
</evidence>
<reference evidence="2 3" key="1">
    <citation type="submission" date="2013-04" db="EMBL/GenBank/DDBJ databases">
        <title>Shimia sp. 22II-S11-Z10 Genome Sequencing.</title>
        <authorList>
            <person name="Lai Q."/>
            <person name="Li G."/>
            <person name="Shao Z."/>
        </authorList>
    </citation>
    <scope>NUCLEOTIDE SEQUENCE [LARGE SCALE GENOMIC DNA]</scope>
    <source>
        <strain evidence="3">22II-S11-Z10</strain>
    </source>
</reference>
<keyword evidence="1" id="KW-0732">Signal</keyword>
<proteinExistence type="predicted"/>
<name>A0A058ZPG9_9RHOB</name>
<dbReference type="EMBL" id="AQQY01000001">
    <property type="protein sequence ID" value="KCV83473.1"/>
    <property type="molecule type" value="Genomic_DNA"/>
</dbReference>
<gene>
    <name evidence="2" type="ORF">ATO10_01895</name>
</gene>
<feature type="signal peptide" evidence="1">
    <location>
        <begin position="1"/>
        <end position="18"/>
    </location>
</feature>
<feature type="chain" id="PRO_5001566852" evidence="1">
    <location>
        <begin position="19"/>
        <end position="354"/>
    </location>
</feature>
<accession>A0A058ZPG9</accession>
<sequence length="354" mass="39243">MKILVFGLLAALPTAAMSHEVSIGNRLDFKTEILEENYGDGVIHLPAFSKAKALSHTNLDGSFILANPKYCYLDPQSDRSWEVYDRRYSKSRAEFTTEFGSTLYRFDVKADVKSRFKLSGDLKVQIQYNFESPDDSFAIYVDSFDLDRGAMSVVDGGRCEVYEALLRSDAPYLPDDTTIIRNAFYLTGSVQSTFSVQIEGSGSGKVSTERLVEFLNKVGVPKRISKLFSASGELSVGGGYVQSGVETHYFGDADSFASAFIPYGVVTYWADALLETIDGLGGFEVLDEAMQSVETADLFLKEVPQLDVLSEETILQMFGGEGAVPYQDYPSEKRTQLARYLTRVLELNRTAGRL</sequence>